<evidence type="ECO:0000313" key="1">
    <source>
        <dbReference type="EMBL" id="KKL15403.1"/>
    </source>
</evidence>
<gene>
    <name evidence="1" type="ORF">LCGC14_2506010</name>
</gene>
<organism evidence="1">
    <name type="scientific">marine sediment metagenome</name>
    <dbReference type="NCBI Taxonomy" id="412755"/>
    <lineage>
        <taxon>unclassified sequences</taxon>
        <taxon>metagenomes</taxon>
        <taxon>ecological metagenomes</taxon>
    </lineage>
</organism>
<reference evidence="1" key="1">
    <citation type="journal article" date="2015" name="Nature">
        <title>Complex archaea that bridge the gap between prokaryotes and eukaryotes.</title>
        <authorList>
            <person name="Spang A."/>
            <person name="Saw J.H."/>
            <person name="Jorgensen S.L."/>
            <person name="Zaremba-Niedzwiedzka K."/>
            <person name="Martijn J."/>
            <person name="Lind A.E."/>
            <person name="van Eijk R."/>
            <person name="Schleper C."/>
            <person name="Guy L."/>
            <person name="Ettema T.J."/>
        </authorList>
    </citation>
    <scope>NUCLEOTIDE SEQUENCE</scope>
</reference>
<dbReference type="EMBL" id="LAZR01040077">
    <property type="protein sequence ID" value="KKL15403.1"/>
    <property type="molecule type" value="Genomic_DNA"/>
</dbReference>
<sequence length="24" mass="2786">MSIELNPNEEEKVIELAILSRAMR</sequence>
<protein>
    <submittedName>
        <fullName evidence="1">Uncharacterized protein</fullName>
    </submittedName>
</protein>
<accession>A0A0F9DU33</accession>
<dbReference type="AlphaFoldDB" id="A0A0F9DU33"/>
<proteinExistence type="predicted"/>
<comment type="caution">
    <text evidence="1">The sequence shown here is derived from an EMBL/GenBank/DDBJ whole genome shotgun (WGS) entry which is preliminary data.</text>
</comment>
<name>A0A0F9DU33_9ZZZZ</name>
<feature type="non-terminal residue" evidence="1">
    <location>
        <position position="24"/>
    </location>
</feature>